<dbReference type="Proteomes" id="UP001163115">
    <property type="component" value="Chromosome"/>
</dbReference>
<dbReference type="RefSeq" id="WP_024836789.1">
    <property type="nucleotide sequence ID" value="NZ_CP113524.1"/>
</dbReference>
<dbReference type="InterPro" id="IPR010982">
    <property type="entry name" value="Lambda_DNA-bd_dom_sf"/>
</dbReference>
<gene>
    <name evidence="1" type="ORF">OW255_06070</name>
</gene>
<dbReference type="InterPro" id="IPR001387">
    <property type="entry name" value="Cro/C1-type_HTH"/>
</dbReference>
<sequence>MNQKFISERLVLLRTQMGISAKDMSLSLGQRETYVEEIEQSRFTPCMEDFLSICEFFKITPGEFFDEENLNPTLLNQLLQKLLPLSGADLEDLLSRLSEVRNSVKRETKKFS</sequence>
<dbReference type="EMBL" id="CP113524">
    <property type="protein sequence ID" value="WAJ25074.1"/>
    <property type="molecule type" value="Genomic_DNA"/>
</dbReference>
<proteinExistence type="predicted"/>
<reference evidence="1" key="1">
    <citation type="submission" date="2022-11" db="EMBL/GenBank/DDBJ databases">
        <title>Lacrimispora xylanolytica sy1, complete genome.</title>
        <authorList>
            <person name="Choi S."/>
        </authorList>
    </citation>
    <scope>NUCLEOTIDE SEQUENCE</scope>
    <source>
        <strain evidence="1">Sy1</strain>
    </source>
</reference>
<accession>A0ABY7AEC7</accession>
<evidence type="ECO:0000313" key="2">
    <source>
        <dbReference type="Proteomes" id="UP001163115"/>
    </source>
</evidence>
<evidence type="ECO:0000313" key="1">
    <source>
        <dbReference type="EMBL" id="WAJ25074.1"/>
    </source>
</evidence>
<dbReference type="SUPFAM" id="SSF47413">
    <property type="entry name" value="lambda repressor-like DNA-binding domains"/>
    <property type="match status" value="1"/>
</dbReference>
<name>A0ABY7AEC7_9FIRM</name>
<dbReference type="Gene3D" id="1.10.260.40">
    <property type="entry name" value="lambda repressor-like DNA-binding domains"/>
    <property type="match status" value="1"/>
</dbReference>
<organism evidence="1 2">
    <name type="scientific">Lacrimispora xylanolytica</name>
    <dbReference type="NCBI Taxonomy" id="29375"/>
    <lineage>
        <taxon>Bacteria</taxon>
        <taxon>Bacillati</taxon>
        <taxon>Bacillota</taxon>
        <taxon>Clostridia</taxon>
        <taxon>Lachnospirales</taxon>
        <taxon>Lachnospiraceae</taxon>
        <taxon>Lacrimispora</taxon>
    </lineage>
</organism>
<dbReference type="CDD" id="cd00093">
    <property type="entry name" value="HTH_XRE"/>
    <property type="match status" value="1"/>
</dbReference>
<protein>
    <submittedName>
        <fullName evidence="1">Helix-turn-helix transcriptional regulator</fullName>
    </submittedName>
</protein>
<keyword evidence="2" id="KW-1185">Reference proteome</keyword>